<evidence type="ECO:0000313" key="1">
    <source>
        <dbReference type="EMBL" id="KXU90422.1"/>
    </source>
</evidence>
<dbReference type="EMBL" id="LRBG01000003">
    <property type="protein sequence ID" value="KXU90422.1"/>
    <property type="molecule type" value="Genomic_DNA"/>
</dbReference>
<dbReference type="STRING" id="1399968.CI15_04250"/>
<proteinExistence type="predicted"/>
<protein>
    <recommendedName>
        <fullName evidence="3">KTSC domain-containing protein</fullName>
    </recommendedName>
</protein>
<name>A0A149PZE4_9BURK</name>
<keyword evidence="2" id="KW-1185">Reference proteome</keyword>
<dbReference type="RefSeq" id="WP_062124614.1">
    <property type="nucleotide sequence ID" value="NZ_LRBG01000003.1"/>
</dbReference>
<reference evidence="1 2" key="1">
    <citation type="journal article" date="2015" name="Int. J. Syst. Evol. Microbiol.">
        <title>Burkholderia monticola sp. nov., isolated from mountain soil.</title>
        <authorList>
            <person name="Baek I."/>
            <person name="Seo B."/>
            <person name="Lee I."/>
            <person name="Yi H."/>
            <person name="Chun J."/>
        </authorList>
    </citation>
    <scope>NUCLEOTIDE SEQUENCE [LARGE SCALE GENOMIC DNA]</scope>
    <source>
        <strain evidence="1 2">JC2948</strain>
    </source>
</reference>
<sequence>MERYRNLSGDSGVDAYEIGDDFIKVRFRPGVTYWYTEASVGADHVAALKRLARRGQGLGTYISQHPQVRDGYARKDPDD</sequence>
<evidence type="ECO:0000313" key="2">
    <source>
        <dbReference type="Proteomes" id="UP000075613"/>
    </source>
</evidence>
<accession>A0A149PZE4</accession>
<gene>
    <name evidence="1" type="ORF">CI15_04250</name>
</gene>
<comment type="caution">
    <text evidence="1">The sequence shown here is derived from an EMBL/GenBank/DDBJ whole genome shotgun (WGS) entry which is preliminary data.</text>
</comment>
<organism evidence="1 2">
    <name type="scientific">Paraburkholderia monticola</name>
    <dbReference type="NCBI Taxonomy" id="1399968"/>
    <lineage>
        <taxon>Bacteria</taxon>
        <taxon>Pseudomonadati</taxon>
        <taxon>Pseudomonadota</taxon>
        <taxon>Betaproteobacteria</taxon>
        <taxon>Burkholderiales</taxon>
        <taxon>Burkholderiaceae</taxon>
        <taxon>Paraburkholderia</taxon>
    </lineage>
</organism>
<dbReference type="AlphaFoldDB" id="A0A149PZE4"/>
<evidence type="ECO:0008006" key="3">
    <source>
        <dbReference type="Google" id="ProtNLM"/>
    </source>
</evidence>
<dbReference type="Proteomes" id="UP000075613">
    <property type="component" value="Unassembled WGS sequence"/>
</dbReference>
<dbReference type="OrthoDB" id="7775479at2"/>